<dbReference type="AlphaFoldDB" id="A0AAN9T3Y6"/>
<proteinExistence type="predicted"/>
<dbReference type="EMBL" id="JBBCAQ010000037">
    <property type="protein sequence ID" value="KAK7573458.1"/>
    <property type="molecule type" value="Genomic_DNA"/>
</dbReference>
<dbReference type="GO" id="GO:0030177">
    <property type="term" value="P:positive regulation of Wnt signaling pathway"/>
    <property type="evidence" value="ECO:0007669"/>
    <property type="project" value="TreeGrafter"/>
</dbReference>
<protein>
    <recommendedName>
        <fullName evidence="2">Renin receptor-like C-terminal transmembrane spanning segment domain-containing protein</fullName>
    </recommendedName>
</protein>
<sequence>MNKHVRFVKKSRINHSYFIGPFAWFADRPCCPDVTAFSASIECKSSMTVLHAPKGILLRDHTLQVSQLKNILETVLSYTVEAGYDWRGVEIKNPFTASAECLLVFHLRGSHVPNFPSKTTLSLDEDDDISQIFSIIAKDTELRYPDVEKTLSEVNIESNNIELVVKRNKNGAPDVYWITLTSLAEQPLESEDIDLLRLVLNDLSEKVSAMYNGKAFIAVIADNQESKIRSKRETVTKSTDILVDLNVADDYSEDFPVIFNIMLWFSVALLFSLIAISMVIAGMDPGRDSIIYRMTSTRMKKDN</sequence>
<keyword evidence="4" id="KW-1185">Reference proteome</keyword>
<dbReference type="GO" id="GO:0038023">
    <property type="term" value="F:signaling receptor activity"/>
    <property type="evidence" value="ECO:0007669"/>
    <property type="project" value="InterPro"/>
</dbReference>
<keyword evidence="1" id="KW-0472">Membrane</keyword>
<dbReference type="GO" id="GO:0009897">
    <property type="term" value="C:external side of plasma membrane"/>
    <property type="evidence" value="ECO:0007669"/>
    <property type="project" value="TreeGrafter"/>
</dbReference>
<keyword evidence="1" id="KW-0812">Transmembrane</keyword>
<feature type="domain" description="Renin receptor-like C-terminal transmembrane spanning segment" evidence="2">
    <location>
        <begin position="228"/>
        <end position="302"/>
    </location>
</feature>
<dbReference type="InterPro" id="IPR056780">
    <property type="entry name" value="Renin_r_C"/>
</dbReference>
<dbReference type="PANTHER" id="PTHR13351">
    <property type="entry name" value="RENIN RECEPTOR"/>
    <property type="match status" value="1"/>
</dbReference>
<dbReference type="Pfam" id="PF07850">
    <property type="entry name" value="Renin_r"/>
    <property type="match status" value="1"/>
</dbReference>
<feature type="transmembrane region" description="Helical" evidence="1">
    <location>
        <begin position="261"/>
        <end position="283"/>
    </location>
</feature>
<dbReference type="Proteomes" id="UP001367676">
    <property type="component" value="Unassembled WGS sequence"/>
</dbReference>
<reference evidence="3 4" key="1">
    <citation type="submission" date="2024-03" db="EMBL/GenBank/DDBJ databases">
        <title>Adaptation during the transition from Ophiocordyceps entomopathogen to insect associate is accompanied by gene loss and intensified selection.</title>
        <authorList>
            <person name="Ward C.M."/>
            <person name="Onetto C.A."/>
            <person name="Borneman A.R."/>
        </authorList>
    </citation>
    <scope>NUCLEOTIDE SEQUENCE [LARGE SCALE GENOMIC DNA]</scope>
    <source>
        <strain evidence="3">AWRI1</strain>
        <tissue evidence="3">Single Adult Female</tissue>
    </source>
</reference>
<accession>A0AAN9T3Y6</accession>
<evidence type="ECO:0000313" key="4">
    <source>
        <dbReference type="Proteomes" id="UP001367676"/>
    </source>
</evidence>
<evidence type="ECO:0000259" key="2">
    <source>
        <dbReference type="Pfam" id="PF07850"/>
    </source>
</evidence>
<evidence type="ECO:0000313" key="3">
    <source>
        <dbReference type="EMBL" id="KAK7573458.1"/>
    </source>
</evidence>
<keyword evidence="1" id="KW-1133">Transmembrane helix</keyword>
<organism evidence="3 4">
    <name type="scientific">Parthenolecanium corni</name>
    <dbReference type="NCBI Taxonomy" id="536013"/>
    <lineage>
        <taxon>Eukaryota</taxon>
        <taxon>Metazoa</taxon>
        <taxon>Ecdysozoa</taxon>
        <taxon>Arthropoda</taxon>
        <taxon>Hexapoda</taxon>
        <taxon>Insecta</taxon>
        <taxon>Pterygota</taxon>
        <taxon>Neoptera</taxon>
        <taxon>Paraneoptera</taxon>
        <taxon>Hemiptera</taxon>
        <taxon>Sternorrhyncha</taxon>
        <taxon>Coccoidea</taxon>
        <taxon>Coccidae</taxon>
        <taxon>Parthenolecanium</taxon>
    </lineage>
</organism>
<name>A0AAN9T3Y6_9HEMI</name>
<comment type="caution">
    <text evidence="3">The sequence shown here is derived from an EMBL/GenBank/DDBJ whole genome shotgun (WGS) entry which is preliminary data.</text>
</comment>
<dbReference type="InterPro" id="IPR012493">
    <property type="entry name" value="Renin_rcpt"/>
</dbReference>
<gene>
    <name evidence="3" type="ORF">V9T40_010649</name>
</gene>
<evidence type="ECO:0000256" key="1">
    <source>
        <dbReference type="SAM" id="Phobius"/>
    </source>
</evidence>
<dbReference type="PANTHER" id="PTHR13351:SF1">
    <property type="entry name" value="RENIN RECEPTOR"/>
    <property type="match status" value="1"/>
</dbReference>